<accession>A0AAQ3QFK4</accession>
<evidence type="ECO:0008006" key="7">
    <source>
        <dbReference type="Google" id="ProtNLM"/>
    </source>
</evidence>
<feature type="region of interest" description="Disordered" evidence="4">
    <location>
        <begin position="1"/>
        <end position="153"/>
    </location>
</feature>
<keyword evidence="1" id="KW-0805">Transcription regulation</keyword>
<organism evidence="5 6">
    <name type="scientific">Canna indica</name>
    <name type="common">Indian-shot</name>
    <dbReference type="NCBI Taxonomy" id="4628"/>
    <lineage>
        <taxon>Eukaryota</taxon>
        <taxon>Viridiplantae</taxon>
        <taxon>Streptophyta</taxon>
        <taxon>Embryophyta</taxon>
        <taxon>Tracheophyta</taxon>
        <taxon>Spermatophyta</taxon>
        <taxon>Magnoliopsida</taxon>
        <taxon>Liliopsida</taxon>
        <taxon>Zingiberales</taxon>
        <taxon>Cannaceae</taxon>
        <taxon>Canna</taxon>
    </lineage>
</organism>
<evidence type="ECO:0000256" key="1">
    <source>
        <dbReference type="ARBA" id="ARBA00023015"/>
    </source>
</evidence>
<dbReference type="EMBL" id="CP136894">
    <property type="protein sequence ID" value="WOL09149.1"/>
    <property type="molecule type" value="Genomic_DNA"/>
</dbReference>
<feature type="compositionally biased region" description="Basic and acidic residues" evidence="4">
    <location>
        <begin position="262"/>
        <end position="289"/>
    </location>
</feature>
<gene>
    <name evidence="5" type="ORF">Cni_G17902</name>
</gene>
<keyword evidence="3" id="KW-0539">Nucleus</keyword>
<feature type="region of interest" description="Disordered" evidence="4">
    <location>
        <begin position="1197"/>
        <end position="1233"/>
    </location>
</feature>
<dbReference type="GO" id="GO:0003712">
    <property type="term" value="F:transcription coregulator activity"/>
    <property type="evidence" value="ECO:0007669"/>
    <property type="project" value="TreeGrafter"/>
</dbReference>
<dbReference type="GO" id="GO:0006355">
    <property type="term" value="P:regulation of DNA-templated transcription"/>
    <property type="evidence" value="ECO:0007669"/>
    <property type="project" value="TreeGrafter"/>
</dbReference>
<dbReference type="PANTHER" id="PTHR16088:SF3">
    <property type="entry name" value="GON-4-LIKE PROTEIN"/>
    <property type="match status" value="1"/>
</dbReference>
<feature type="compositionally biased region" description="Low complexity" evidence="4">
    <location>
        <begin position="1304"/>
        <end position="1314"/>
    </location>
</feature>
<feature type="region of interest" description="Disordered" evidence="4">
    <location>
        <begin position="1294"/>
        <end position="1360"/>
    </location>
</feature>
<dbReference type="Proteomes" id="UP001327560">
    <property type="component" value="Chromosome 5"/>
</dbReference>
<evidence type="ECO:0000256" key="3">
    <source>
        <dbReference type="ARBA" id="ARBA00023242"/>
    </source>
</evidence>
<name>A0AAQ3QFK4_9LILI</name>
<feature type="compositionally biased region" description="Polar residues" evidence="4">
    <location>
        <begin position="31"/>
        <end position="40"/>
    </location>
</feature>
<feature type="compositionally biased region" description="Basic and acidic residues" evidence="4">
    <location>
        <begin position="1294"/>
        <end position="1303"/>
    </location>
</feature>
<dbReference type="InterPro" id="IPR052435">
    <property type="entry name" value="YY1-Transcr_Regul"/>
</dbReference>
<keyword evidence="6" id="KW-1185">Reference proteome</keyword>
<dbReference type="GO" id="GO:0005634">
    <property type="term" value="C:nucleus"/>
    <property type="evidence" value="ECO:0007669"/>
    <property type="project" value="TreeGrafter"/>
</dbReference>
<evidence type="ECO:0000256" key="2">
    <source>
        <dbReference type="ARBA" id="ARBA00023163"/>
    </source>
</evidence>
<feature type="region of interest" description="Disordered" evidence="4">
    <location>
        <begin position="250"/>
        <end position="289"/>
    </location>
</feature>
<reference evidence="5 6" key="1">
    <citation type="submission" date="2023-10" db="EMBL/GenBank/DDBJ databases">
        <title>Chromosome-scale genome assembly provides insights into flower coloration mechanisms of Canna indica.</title>
        <authorList>
            <person name="Li C."/>
        </authorList>
    </citation>
    <scope>NUCLEOTIDE SEQUENCE [LARGE SCALE GENOMIC DNA]</scope>
    <source>
        <tissue evidence="5">Flower</tissue>
    </source>
</reference>
<evidence type="ECO:0000256" key="4">
    <source>
        <dbReference type="SAM" id="MobiDB-lite"/>
    </source>
</evidence>
<sequence>MVNEVNMVVEDDEDEDDVDFNPTWRGEYPSEASSGLSSDNEVLGEEVGEVLSNSSKHHNDGSSPMVPGRNLDSGTEDEENVMNNRLADEVVSEKDTILENSDAKELNSSVQQEEEIACPEASNSKVLSEDESDAAEELTKEEFLGQATNSSSPISFKKPIIEIDDEDAICKRTRARHSLADYTLEELEVFLQESDDDDDLQNVDEEEEYRKFLAAVLLEGDDIGQSGQDDENLDDDDEENDADFAIEIEEALESDVDESFEDERRPSDKNEEDSHRPETRQKKRLRESTEKKKCFIGPERMPLRPILPYVSNGQVAPVPALGLRFSSPESYSSSSFALSGLDLAHGFTLQQLGQLYCLVHEHVQLLIQIFSISVLDSSRQQVAIKVQELIMEMIVRQEEAFTWRKVPYDMSCFQSPNLHASLQIDSSESSEFSRWVPLIDRPIHSILDVAPLRTIKSYMADVSATVLKFRQSHVEDPVDKSHLKREPLFPFPVLASQTRTDEILSGDLNALSARINSPVSPGQLPPKKSLAATLVENTKKQTVALVPVDIAKLAQRFYPLFNVALFPHKPPIQAVANRVLFTDAEDGLLAVGLMKYNNDWEAIQKHFLPCKSKHQIFVRQKNRSSSKAPDNPIKTVRRMKTSPLTADEKARIYEGLKLFKQDWLSVWKIFVPHRDPSLLPRQWRIATGTQKSYKKSEAIKEKRRLYEARRRRLKASISDGNTLFEKEVDNDGDNSGEDMDYVNEAYVHEAFLADSETGTSNNISYEISLSGIGNSDIQFNNIQAQKDRVHELNTSIKPTTIKNPLSLCTDIRYTSLNALQSNCHSSISNLGTPRSHLGSIPVPTRKSKGARVVKLAPGLPPINLPPSVRVISQSAIQNHPNGSSHSYMGRNVTKSYSKSPGVANGEGKLTMPGENSSTNGLEANQYQDGTISDQYVTEENASQSDLHMHPLLFHASENQISSYYSINKYHGAPSTFLLGSELQKESMFSKSQHLVTGKDNNSGIQNHRETPLDLFSVEFHPLLQRTDNASADFGMLSSVDRISGGLAASHHDKLPNESHCSVRENLSGNDQLSAGGSTPCHYEKGSKLDLDIHLYSVTEKEKTRKARDDNIHQYDESGSTRMHPTMVDKCMDADMSIHVCNRKSSECAASDDMVADSKGCCSEDANALEVVQMSDVCSSQCRKNYEEANLDIIMEQEELSDSDDESANVEFEREEIDDSEDDETEYSRPREAVNKELPTCSAARDNCHDCFNFSHSRESISTRRESVDEDNNLPSPGWSCQNLFNTKLSQLKPKHENAKRDISSRSSLSVVQSLPGQLSKARNPKSSKMQLLGAMQHPMRPDNECKTVASRRPRKRSACK</sequence>
<evidence type="ECO:0000313" key="6">
    <source>
        <dbReference type="Proteomes" id="UP001327560"/>
    </source>
</evidence>
<feature type="compositionally biased region" description="Basic residues" evidence="4">
    <location>
        <begin position="1349"/>
        <end position="1360"/>
    </location>
</feature>
<feature type="compositionally biased region" description="Acidic residues" evidence="4">
    <location>
        <begin position="1197"/>
        <end position="1224"/>
    </location>
</feature>
<proteinExistence type="predicted"/>
<dbReference type="PANTHER" id="PTHR16088">
    <property type="entry name" value="YY1 ASSOCIATED PROTEIN-RELATED"/>
    <property type="match status" value="1"/>
</dbReference>
<keyword evidence="2" id="KW-0804">Transcription</keyword>
<evidence type="ECO:0000313" key="5">
    <source>
        <dbReference type="EMBL" id="WOL09149.1"/>
    </source>
</evidence>
<feature type="compositionally biased region" description="Basic and acidic residues" evidence="4">
    <location>
        <begin position="86"/>
        <end position="105"/>
    </location>
</feature>
<feature type="compositionally biased region" description="Acidic residues" evidence="4">
    <location>
        <begin position="250"/>
        <end position="261"/>
    </location>
</feature>
<protein>
    <recommendedName>
        <fullName evidence="7">Homeodomain-like superfamily protein</fullName>
    </recommendedName>
</protein>
<feature type="compositionally biased region" description="Acidic residues" evidence="4">
    <location>
        <begin position="9"/>
        <end position="19"/>
    </location>
</feature>